<evidence type="ECO:0000313" key="1">
    <source>
        <dbReference type="EMBL" id="KKL61209.1"/>
    </source>
</evidence>
<feature type="non-terminal residue" evidence="1">
    <location>
        <position position="63"/>
    </location>
</feature>
<organism evidence="1">
    <name type="scientific">marine sediment metagenome</name>
    <dbReference type="NCBI Taxonomy" id="412755"/>
    <lineage>
        <taxon>unclassified sequences</taxon>
        <taxon>metagenomes</taxon>
        <taxon>ecological metagenomes</taxon>
    </lineage>
</organism>
<dbReference type="EMBL" id="LAZR01028889">
    <property type="protein sequence ID" value="KKL61209.1"/>
    <property type="molecule type" value="Genomic_DNA"/>
</dbReference>
<protein>
    <submittedName>
        <fullName evidence="1">Uncharacterized protein</fullName>
    </submittedName>
</protein>
<name>A0A0F9DHU0_9ZZZZ</name>
<sequence length="63" mass="7038">MIKRYCDVCKEETDRNYVTNRLVVQKNKAAKAEVVVAINGAWNAGEICHSCLMLILTEGVEVP</sequence>
<reference evidence="1" key="1">
    <citation type="journal article" date="2015" name="Nature">
        <title>Complex archaea that bridge the gap between prokaryotes and eukaryotes.</title>
        <authorList>
            <person name="Spang A."/>
            <person name="Saw J.H."/>
            <person name="Jorgensen S.L."/>
            <person name="Zaremba-Niedzwiedzka K."/>
            <person name="Martijn J."/>
            <person name="Lind A.E."/>
            <person name="van Eijk R."/>
            <person name="Schleper C."/>
            <person name="Guy L."/>
            <person name="Ettema T.J."/>
        </authorList>
    </citation>
    <scope>NUCLEOTIDE SEQUENCE</scope>
</reference>
<gene>
    <name evidence="1" type="ORF">LCGC14_2197650</name>
</gene>
<comment type="caution">
    <text evidence="1">The sequence shown here is derived from an EMBL/GenBank/DDBJ whole genome shotgun (WGS) entry which is preliminary data.</text>
</comment>
<dbReference type="AlphaFoldDB" id="A0A0F9DHU0"/>
<accession>A0A0F9DHU0</accession>
<proteinExistence type="predicted"/>